<reference evidence="1" key="1">
    <citation type="journal article" date="2021" name="Proc. Natl. Acad. Sci. U.S.A.">
        <title>A Catalog of Tens of Thousands of Viruses from Human Metagenomes Reveals Hidden Associations with Chronic Diseases.</title>
        <authorList>
            <person name="Tisza M.J."/>
            <person name="Buck C.B."/>
        </authorList>
    </citation>
    <scope>NUCLEOTIDE SEQUENCE</scope>
    <source>
        <strain evidence="1">Ct7Ex2</strain>
    </source>
</reference>
<protein>
    <submittedName>
        <fullName evidence="1">Uncharacterized protein</fullName>
    </submittedName>
</protein>
<name>A0A8S5SD73_9CAUD</name>
<evidence type="ECO:0000313" key="1">
    <source>
        <dbReference type="EMBL" id="DAF48872.1"/>
    </source>
</evidence>
<proteinExistence type="predicted"/>
<dbReference type="EMBL" id="BK032576">
    <property type="protein sequence ID" value="DAF48872.1"/>
    <property type="molecule type" value="Genomic_DNA"/>
</dbReference>
<accession>A0A8S5SD73</accession>
<organism evidence="1">
    <name type="scientific">Podoviridae sp. ct7Ex2</name>
    <dbReference type="NCBI Taxonomy" id="2827722"/>
    <lineage>
        <taxon>Viruses</taxon>
        <taxon>Duplodnaviria</taxon>
        <taxon>Heunggongvirae</taxon>
        <taxon>Uroviricota</taxon>
        <taxon>Caudoviricetes</taxon>
    </lineage>
</organism>
<sequence length="165" mass="18769">MSVFKHLCYQKENGETGQCDVYDDQNECPEPRTYINVDGRDGYVKLGEFNDPQASPLRCYVASAGREFAILKVAIPTGSFTVQNYKNASYNWTCPRLITKIKCTSAGEWDKYVNVTPGTVYTFRRETSGIGNAYWKVYVGNDFLVSLFRGNDPLIVWWSQDINNS</sequence>